<evidence type="ECO:0000256" key="7">
    <source>
        <dbReference type="ARBA" id="ARBA00022989"/>
    </source>
</evidence>
<dbReference type="AlphaFoldDB" id="A0AAV5TIE8"/>
<evidence type="ECO:0000256" key="11">
    <source>
        <dbReference type="SAM" id="Phobius"/>
    </source>
</evidence>
<keyword evidence="8" id="KW-0406">Ion transport</keyword>
<evidence type="ECO:0000256" key="9">
    <source>
        <dbReference type="ARBA" id="ARBA00023136"/>
    </source>
</evidence>
<feature type="non-terminal residue" evidence="12">
    <location>
        <position position="1"/>
    </location>
</feature>
<dbReference type="EMBL" id="BTSX01000004">
    <property type="protein sequence ID" value="GMS94054.1"/>
    <property type="molecule type" value="Genomic_DNA"/>
</dbReference>
<comment type="subcellular location">
    <subcellularLocation>
        <location evidence="1">Cell membrane</location>
        <topology evidence="1">Multi-pass membrane protein</topology>
    </subcellularLocation>
</comment>
<protein>
    <submittedName>
        <fullName evidence="12">Uncharacterized protein</fullName>
    </submittedName>
</protein>
<evidence type="ECO:0000313" key="13">
    <source>
        <dbReference type="Proteomes" id="UP001432027"/>
    </source>
</evidence>
<accession>A0AAV5TIE8</accession>
<evidence type="ECO:0000313" key="12">
    <source>
        <dbReference type="EMBL" id="GMS94054.1"/>
    </source>
</evidence>
<evidence type="ECO:0000256" key="10">
    <source>
        <dbReference type="ARBA" id="ARBA00023303"/>
    </source>
</evidence>
<dbReference type="GO" id="GO:0005886">
    <property type="term" value="C:plasma membrane"/>
    <property type="evidence" value="ECO:0007669"/>
    <property type="project" value="UniProtKB-SubCell"/>
</dbReference>
<keyword evidence="13" id="KW-1185">Reference proteome</keyword>
<proteinExistence type="inferred from homology"/>
<name>A0AAV5TIE8_9BILA</name>
<keyword evidence="5 11" id="KW-0812">Transmembrane</keyword>
<keyword evidence="4" id="KW-1003">Cell membrane</keyword>
<dbReference type="GO" id="GO:0015252">
    <property type="term" value="F:proton channel activity"/>
    <property type="evidence" value="ECO:0007669"/>
    <property type="project" value="InterPro"/>
</dbReference>
<evidence type="ECO:0000256" key="2">
    <source>
        <dbReference type="ARBA" id="ARBA00006513"/>
    </source>
</evidence>
<organism evidence="12 13">
    <name type="scientific">Pristionchus entomophagus</name>
    <dbReference type="NCBI Taxonomy" id="358040"/>
    <lineage>
        <taxon>Eukaryota</taxon>
        <taxon>Metazoa</taxon>
        <taxon>Ecdysozoa</taxon>
        <taxon>Nematoda</taxon>
        <taxon>Chromadorea</taxon>
        <taxon>Rhabditida</taxon>
        <taxon>Rhabditina</taxon>
        <taxon>Diplogasteromorpha</taxon>
        <taxon>Diplogasteroidea</taxon>
        <taxon>Neodiplogasteridae</taxon>
        <taxon>Pristionchus</taxon>
    </lineage>
</organism>
<comment type="similarity">
    <text evidence="2">Belongs to the otopetrin family.</text>
</comment>
<gene>
    <name evidence="12" type="ORF">PENTCL1PPCAC_16229</name>
</gene>
<evidence type="ECO:0000256" key="3">
    <source>
        <dbReference type="ARBA" id="ARBA00022448"/>
    </source>
</evidence>
<dbReference type="Pfam" id="PF03189">
    <property type="entry name" value="Otopetrin"/>
    <property type="match status" value="1"/>
</dbReference>
<evidence type="ECO:0000256" key="5">
    <source>
        <dbReference type="ARBA" id="ARBA00022692"/>
    </source>
</evidence>
<sequence>RTLLFGSFDALAYVLSIVAVAIAARAMRSMAFSSRNHSDEVDDILLYVAFIGEVVWNSAELANFITGQADLA</sequence>
<comment type="caution">
    <text evidence="12">The sequence shown here is derived from an EMBL/GenBank/DDBJ whole genome shotgun (WGS) entry which is preliminary data.</text>
</comment>
<evidence type="ECO:0000256" key="8">
    <source>
        <dbReference type="ARBA" id="ARBA00023065"/>
    </source>
</evidence>
<dbReference type="InterPro" id="IPR004878">
    <property type="entry name" value="Otopetrin"/>
</dbReference>
<evidence type="ECO:0000256" key="1">
    <source>
        <dbReference type="ARBA" id="ARBA00004651"/>
    </source>
</evidence>
<feature type="transmembrane region" description="Helical" evidence="11">
    <location>
        <begin position="6"/>
        <end position="27"/>
    </location>
</feature>
<keyword evidence="6" id="KW-0375">Hydrogen ion transport</keyword>
<reference evidence="12" key="1">
    <citation type="submission" date="2023-10" db="EMBL/GenBank/DDBJ databases">
        <title>Genome assembly of Pristionchus species.</title>
        <authorList>
            <person name="Yoshida K."/>
            <person name="Sommer R.J."/>
        </authorList>
    </citation>
    <scope>NUCLEOTIDE SEQUENCE</scope>
    <source>
        <strain evidence="12">RS0144</strain>
    </source>
</reference>
<keyword evidence="7 11" id="KW-1133">Transmembrane helix</keyword>
<keyword evidence="9 11" id="KW-0472">Membrane</keyword>
<keyword evidence="10" id="KW-0407">Ion channel</keyword>
<evidence type="ECO:0000256" key="6">
    <source>
        <dbReference type="ARBA" id="ARBA00022781"/>
    </source>
</evidence>
<dbReference type="Proteomes" id="UP001432027">
    <property type="component" value="Unassembled WGS sequence"/>
</dbReference>
<evidence type="ECO:0000256" key="4">
    <source>
        <dbReference type="ARBA" id="ARBA00022475"/>
    </source>
</evidence>
<keyword evidence="3" id="KW-0813">Transport</keyword>